<protein>
    <submittedName>
        <fullName evidence="1">Uncharacterized protein</fullName>
    </submittedName>
</protein>
<dbReference type="Proteomes" id="UP000886501">
    <property type="component" value="Unassembled WGS sequence"/>
</dbReference>
<gene>
    <name evidence="1" type="ORF">BDM02DRAFT_3091692</name>
</gene>
<accession>A0ACB6ZP91</accession>
<dbReference type="EMBL" id="MU117977">
    <property type="protein sequence ID" value="KAF9651238.1"/>
    <property type="molecule type" value="Genomic_DNA"/>
</dbReference>
<evidence type="ECO:0000313" key="1">
    <source>
        <dbReference type="EMBL" id="KAF9651238.1"/>
    </source>
</evidence>
<reference evidence="1" key="1">
    <citation type="submission" date="2019-10" db="EMBL/GenBank/DDBJ databases">
        <authorList>
            <consortium name="DOE Joint Genome Institute"/>
            <person name="Kuo A."/>
            <person name="Miyauchi S."/>
            <person name="Kiss E."/>
            <person name="Drula E."/>
            <person name="Kohler A."/>
            <person name="Sanchez-Garcia M."/>
            <person name="Andreopoulos B."/>
            <person name="Barry K.W."/>
            <person name="Bonito G."/>
            <person name="Buee M."/>
            <person name="Carver A."/>
            <person name="Chen C."/>
            <person name="Cichocki N."/>
            <person name="Clum A."/>
            <person name="Culley D."/>
            <person name="Crous P.W."/>
            <person name="Fauchery L."/>
            <person name="Girlanda M."/>
            <person name="Hayes R."/>
            <person name="Keri Z."/>
            <person name="Labutti K."/>
            <person name="Lipzen A."/>
            <person name="Lombard V."/>
            <person name="Magnuson J."/>
            <person name="Maillard F."/>
            <person name="Morin E."/>
            <person name="Murat C."/>
            <person name="Nolan M."/>
            <person name="Ohm R."/>
            <person name="Pangilinan J."/>
            <person name="Pereira M."/>
            <person name="Perotto S."/>
            <person name="Peter M."/>
            <person name="Riley R."/>
            <person name="Sitrit Y."/>
            <person name="Stielow B."/>
            <person name="Szollosi G."/>
            <person name="Zifcakova L."/>
            <person name="Stursova M."/>
            <person name="Spatafora J.W."/>
            <person name="Tedersoo L."/>
            <person name="Vaario L.-M."/>
            <person name="Yamada A."/>
            <person name="Yan M."/>
            <person name="Wang P."/>
            <person name="Xu J."/>
            <person name="Bruns T."/>
            <person name="Baldrian P."/>
            <person name="Vilgalys R."/>
            <person name="Henrissat B."/>
            <person name="Grigoriev I.V."/>
            <person name="Hibbett D."/>
            <person name="Nagy L.G."/>
            <person name="Martin F.M."/>
        </authorList>
    </citation>
    <scope>NUCLEOTIDE SEQUENCE</scope>
    <source>
        <strain evidence="1">P2</strain>
    </source>
</reference>
<keyword evidence="2" id="KW-1185">Reference proteome</keyword>
<reference evidence="1" key="2">
    <citation type="journal article" date="2020" name="Nat. Commun.">
        <title>Large-scale genome sequencing of mycorrhizal fungi provides insights into the early evolution of symbiotic traits.</title>
        <authorList>
            <person name="Miyauchi S."/>
            <person name="Kiss E."/>
            <person name="Kuo A."/>
            <person name="Drula E."/>
            <person name="Kohler A."/>
            <person name="Sanchez-Garcia M."/>
            <person name="Morin E."/>
            <person name="Andreopoulos B."/>
            <person name="Barry K.W."/>
            <person name="Bonito G."/>
            <person name="Buee M."/>
            <person name="Carver A."/>
            <person name="Chen C."/>
            <person name="Cichocki N."/>
            <person name="Clum A."/>
            <person name="Culley D."/>
            <person name="Crous P.W."/>
            <person name="Fauchery L."/>
            <person name="Girlanda M."/>
            <person name="Hayes R.D."/>
            <person name="Keri Z."/>
            <person name="LaButti K."/>
            <person name="Lipzen A."/>
            <person name="Lombard V."/>
            <person name="Magnuson J."/>
            <person name="Maillard F."/>
            <person name="Murat C."/>
            <person name="Nolan M."/>
            <person name="Ohm R.A."/>
            <person name="Pangilinan J."/>
            <person name="Pereira M.F."/>
            <person name="Perotto S."/>
            <person name="Peter M."/>
            <person name="Pfister S."/>
            <person name="Riley R."/>
            <person name="Sitrit Y."/>
            <person name="Stielow J.B."/>
            <person name="Szollosi G."/>
            <person name="Zifcakova L."/>
            <person name="Stursova M."/>
            <person name="Spatafora J.W."/>
            <person name="Tedersoo L."/>
            <person name="Vaario L.M."/>
            <person name="Yamada A."/>
            <person name="Yan M."/>
            <person name="Wang P."/>
            <person name="Xu J."/>
            <person name="Bruns T."/>
            <person name="Baldrian P."/>
            <person name="Vilgalys R."/>
            <person name="Dunand C."/>
            <person name="Henrissat B."/>
            <person name="Grigoriev I.V."/>
            <person name="Hibbett D."/>
            <person name="Nagy L.G."/>
            <person name="Martin F.M."/>
        </authorList>
    </citation>
    <scope>NUCLEOTIDE SEQUENCE</scope>
    <source>
        <strain evidence="1">P2</strain>
    </source>
</reference>
<evidence type="ECO:0000313" key="2">
    <source>
        <dbReference type="Proteomes" id="UP000886501"/>
    </source>
</evidence>
<sequence>MRFSTTQFLTGFLTTIPVVDAHVKIVYPVLRGPNVFQNQVLFCGGYNETGTRVPFPLNNGFVLFTTAHPHWTVGIQISTDPDPNSFAAFHTANGSDQLAVPYYQSQGTQGCVPVNIGALGLPGVSDGSNVTLQFVQNASDGDLYQCMDLTLSSNFTIPSNIQCVNITTIPNSTSSSTPSPTSTIKSGGALDSMQISSLLGLSAFGFLFSNLL</sequence>
<organism evidence="1 2">
    <name type="scientific">Thelephora ganbajun</name>
    <name type="common">Ganba fungus</name>
    <dbReference type="NCBI Taxonomy" id="370292"/>
    <lineage>
        <taxon>Eukaryota</taxon>
        <taxon>Fungi</taxon>
        <taxon>Dikarya</taxon>
        <taxon>Basidiomycota</taxon>
        <taxon>Agaricomycotina</taxon>
        <taxon>Agaricomycetes</taxon>
        <taxon>Thelephorales</taxon>
        <taxon>Thelephoraceae</taxon>
        <taxon>Thelephora</taxon>
    </lineage>
</organism>
<name>A0ACB6ZP91_THEGA</name>
<comment type="caution">
    <text evidence="1">The sequence shown here is derived from an EMBL/GenBank/DDBJ whole genome shotgun (WGS) entry which is preliminary data.</text>
</comment>
<proteinExistence type="predicted"/>